<dbReference type="EMBL" id="NCKV01002859">
    <property type="protein sequence ID" value="RWS26335.1"/>
    <property type="molecule type" value="Genomic_DNA"/>
</dbReference>
<comment type="subcellular location">
    <subcellularLocation>
        <location evidence="1 6 7">Nucleus</location>
    </subcellularLocation>
</comment>
<dbReference type="PANTHER" id="PTHR45793:SF5">
    <property type="entry name" value="HOMEOTIC PROTEIN OCELLILESS"/>
    <property type="match status" value="1"/>
</dbReference>
<reference evidence="10 11" key="1">
    <citation type="journal article" date="2018" name="Gigascience">
        <title>Genomes of trombidid mites reveal novel predicted allergens and laterally-transferred genes associated with secondary metabolism.</title>
        <authorList>
            <person name="Dong X."/>
            <person name="Chaisiri K."/>
            <person name="Xia D."/>
            <person name="Armstrong S.D."/>
            <person name="Fang Y."/>
            <person name="Donnelly M.J."/>
            <person name="Kadowaki T."/>
            <person name="McGarry J.W."/>
            <person name="Darby A.C."/>
            <person name="Makepeace B.L."/>
        </authorList>
    </citation>
    <scope>NUCLEOTIDE SEQUENCE [LARGE SCALE GENOMIC DNA]</scope>
    <source>
        <strain evidence="10">UoL-UT</strain>
    </source>
</reference>
<gene>
    <name evidence="10" type="ORF">B4U80_05259</name>
</gene>
<keyword evidence="4 6" id="KW-0371">Homeobox</keyword>
<dbReference type="SUPFAM" id="SSF46689">
    <property type="entry name" value="Homeodomain-like"/>
    <property type="match status" value="1"/>
</dbReference>
<dbReference type="SMART" id="SM00389">
    <property type="entry name" value="HOX"/>
    <property type="match status" value="1"/>
</dbReference>
<dbReference type="PANTHER" id="PTHR45793">
    <property type="entry name" value="HOMEOBOX PROTEIN"/>
    <property type="match status" value="1"/>
</dbReference>
<dbReference type="GO" id="GO:0000981">
    <property type="term" value="F:DNA-binding transcription factor activity, RNA polymerase II-specific"/>
    <property type="evidence" value="ECO:0007669"/>
    <property type="project" value="InterPro"/>
</dbReference>
<dbReference type="InterPro" id="IPR009057">
    <property type="entry name" value="Homeodomain-like_sf"/>
</dbReference>
<dbReference type="GO" id="GO:0005634">
    <property type="term" value="C:nucleus"/>
    <property type="evidence" value="ECO:0007669"/>
    <property type="project" value="UniProtKB-SubCell"/>
</dbReference>
<dbReference type="PROSITE" id="PS50071">
    <property type="entry name" value="HOMEOBOX_2"/>
    <property type="match status" value="1"/>
</dbReference>
<dbReference type="PROSITE" id="PS00027">
    <property type="entry name" value="HOMEOBOX_1"/>
    <property type="match status" value="1"/>
</dbReference>
<dbReference type="AlphaFoldDB" id="A0A443SFQ2"/>
<proteinExistence type="predicted"/>
<evidence type="ECO:0000256" key="6">
    <source>
        <dbReference type="PROSITE-ProRule" id="PRU00108"/>
    </source>
</evidence>
<dbReference type="OrthoDB" id="6159439at2759"/>
<protein>
    <recommendedName>
        <fullName evidence="9">Homeobox domain-containing protein</fullName>
    </recommendedName>
</protein>
<dbReference type="Gene3D" id="1.10.10.60">
    <property type="entry name" value="Homeodomain-like"/>
    <property type="match status" value="1"/>
</dbReference>
<evidence type="ECO:0000313" key="10">
    <source>
        <dbReference type="EMBL" id="RWS26335.1"/>
    </source>
</evidence>
<dbReference type="FunFam" id="1.10.10.60:FF:000551">
    <property type="entry name" value="Predicted protein"/>
    <property type="match status" value="1"/>
</dbReference>
<sequence>MYKILVVSKALAALNIDVVSPVTLDGRKQRRTRTAFTHQQLTVLENSFANSAYPDVETRERLSLMTQLPESRIQVWFKNRRAKDRKIKKIAGIQSLKPVTQSVHFDEESPLEQSSELESSCEKESNC</sequence>
<dbReference type="CDD" id="cd00086">
    <property type="entry name" value="homeodomain"/>
    <property type="match status" value="1"/>
</dbReference>
<name>A0A443SFQ2_9ACAR</name>
<dbReference type="Proteomes" id="UP000288716">
    <property type="component" value="Unassembled WGS sequence"/>
</dbReference>
<feature type="domain" description="Homeobox" evidence="9">
    <location>
        <begin position="27"/>
        <end position="87"/>
    </location>
</feature>
<comment type="caution">
    <text evidence="10">The sequence shown here is derived from an EMBL/GenBank/DDBJ whole genome shotgun (WGS) entry which is preliminary data.</text>
</comment>
<keyword evidence="5 6" id="KW-0539">Nucleus</keyword>
<keyword evidence="11" id="KW-1185">Reference proteome</keyword>
<keyword evidence="3 6" id="KW-0238">DNA-binding</keyword>
<feature type="DNA-binding region" description="Homeobox" evidence="6">
    <location>
        <begin position="29"/>
        <end position="88"/>
    </location>
</feature>
<evidence type="ECO:0000259" key="9">
    <source>
        <dbReference type="PROSITE" id="PS50071"/>
    </source>
</evidence>
<evidence type="ECO:0000256" key="2">
    <source>
        <dbReference type="ARBA" id="ARBA00022473"/>
    </source>
</evidence>
<evidence type="ECO:0000256" key="7">
    <source>
        <dbReference type="RuleBase" id="RU000682"/>
    </source>
</evidence>
<evidence type="ECO:0000256" key="3">
    <source>
        <dbReference type="ARBA" id="ARBA00023125"/>
    </source>
</evidence>
<dbReference type="GO" id="GO:0000978">
    <property type="term" value="F:RNA polymerase II cis-regulatory region sequence-specific DNA binding"/>
    <property type="evidence" value="ECO:0007669"/>
    <property type="project" value="TreeGrafter"/>
</dbReference>
<organism evidence="10 11">
    <name type="scientific">Leptotrombidium deliense</name>
    <dbReference type="NCBI Taxonomy" id="299467"/>
    <lineage>
        <taxon>Eukaryota</taxon>
        <taxon>Metazoa</taxon>
        <taxon>Ecdysozoa</taxon>
        <taxon>Arthropoda</taxon>
        <taxon>Chelicerata</taxon>
        <taxon>Arachnida</taxon>
        <taxon>Acari</taxon>
        <taxon>Acariformes</taxon>
        <taxon>Trombidiformes</taxon>
        <taxon>Prostigmata</taxon>
        <taxon>Anystina</taxon>
        <taxon>Parasitengona</taxon>
        <taxon>Trombiculoidea</taxon>
        <taxon>Trombiculidae</taxon>
        <taxon>Leptotrombidium</taxon>
    </lineage>
</organism>
<accession>A0A443SFQ2</accession>
<evidence type="ECO:0000256" key="4">
    <source>
        <dbReference type="ARBA" id="ARBA00023155"/>
    </source>
</evidence>
<keyword evidence="2" id="KW-0217">Developmental protein</keyword>
<evidence type="ECO:0000256" key="8">
    <source>
        <dbReference type="SAM" id="MobiDB-lite"/>
    </source>
</evidence>
<evidence type="ECO:0000313" key="11">
    <source>
        <dbReference type="Proteomes" id="UP000288716"/>
    </source>
</evidence>
<dbReference type="VEuPathDB" id="VectorBase:LDEU005705"/>
<dbReference type="InterPro" id="IPR001356">
    <property type="entry name" value="HD"/>
</dbReference>
<dbReference type="InterPro" id="IPR017970">
    <property type="entry name" value="Homeobox_CS"/>
</dbReference>
<feature type="region of interest" description="Disordered" evidence="8">
    <location>
        <begin position="104"/>
        <end position="127"/>
    </location>
</feature>
<dbReference type="Pfam" id="PF00046">
    <property type="entry name" value="Homeodomain"/>
    <property type="match status" value="1"/>
</dbReference>
<dbReference type="STRING" id="299467.A0A443SFQ2"/>
<evidence type="ECO:0000256" key="5">
    <source>
        <dbReference type="ARBA" id="ARBA00023242"/>
    </source>
</evidence>
<evidence type="ECO:0000256" key="1">
    <source>
        <dbReference type="ARBA" id="ARBA00004123"/>
    </source>
</evidence>